<reference evidence="6 7" key="1">
    <citation type="journal article" date="2012" name="Genome Biol.">
        <title>The genome of the polar eukaryotic microalga coccomyxa subellipsoidea reveals traits of cold adaptation.</title>
        <authorList>
            <person name="Blanc G."/>
            <person name="Agarkova I."/>
            <person name="Grimwood J."/>
            <person name="Kuo A."/>
            <person name="Brueggeman A."/>
            <person name="Dunigan D."/>
            <person name="Gurnon J."/>
            <person name="Ladunga I."/>
            <person name="Lindquist E."/>
            <person name="Lucas S."/>
            <person name="Pangilinan J."/>
            <person name="Proschold T."/>
            <person name="Salamov A."/>
            <person name="Schmutz J."/>
            <person name="Weeks D."/>
            <person name="Yamada T."/>
            <person name="Claverie J.M."/>
            <person name="Grigoriev I."/>
            <person name="Van Etten J."/>
            <person name="Lomsadze A."/>
            <person name="Borodovsky M."/>
        </authorList>
    </citation>
    <scope>NUCLEOTIDE SEQUENCE [LARGE SCALE GENOMIC DNA]</scope>
    <source>
        <strain evidence="6 7">C-169</strain>
    </source>
</reference>
<evidence type="ECO:0000256" key="4">
    <source>
        <dbReference type="SAM" id="MobiDB-lite"/>
    </source>
</evidence>
<dbReference type="EMBL" id="AGSI01000002">
    <property type="protein sequence ID" value="EIE26588.1"/>
    <property type="molecule type" value="Genomic_DNA"/>
</dbReference>
<gene>
    <name evidence="6" type="ORF">COCSUDRAFT_59111</name>
</gene>
<organism evidence="6 7">
    <name type="scientific">Coccomyxa subellipsoidea (strain C-169)</name>
    <name type="common">Green microalga</name>
    <dbReference type="NCBI Taxonomy" id="574566"/>
    <lineage>
        <taxon>Eukaryota</taxon>
        <taxon>Viridiplantae</taxon>
        <taxon>Chlorophyta</taxon>
        <taxon>core chlorophytes</taxon>
        <taxon>Trebouxiophyceae</taxon>
        <taxon>Trebouxiophyceae incertae sedis</taxon>
        <taxon>Coccomyxaceae</taxon>
        <taxon>Coccomyxa</taxon>
        <taxon>Coccomyxa subellipsoidea</taxon>
    </lineage>
</organism>
<dbReference type="KEGG" id="csl:COCSUDRAFT_59111"/>
<dbReference type="GeneID" id="17044598"/>
<evidence type="ECO:0000256" key="3">
    <source>
        <dbReference type="PROSITE-ProRule" id="PRU01379"/>
    </source>
</evidence>
<comment type="caution">
    <text evidence="6">The sequence shown here is derived from an EMBL/GenBank/DDBJ whole genome shotgun (WGS) entry which is preliminary data.</text>
</comment>
<dbReference type="GO" id="GO:0005615">
    <property type="term" value="C:extracellular space"/>
    <property type="evidence" value="ECO:0007669"/>
    <property type="project" value="TreeGrafter"/>
</dbReference>
<evidence type="ECO:0000313" key="7">
    <source>
        <dbReference type="Proteomes" id="UP000007264"/>
    </source>
</evidence>
<proteinExistence type="inferred from homology"/>
<dbReference type="eggNOG" id="KOG2650">
    <property type="taxonomic scope" value="Eukaryota"/>
</dbReference>
<evidence type="ECO:0000256" key="2">
    <source>
        <dbReference type="ARBA" id="ARBA00005988"/>
    </source>
</evidence>
<dbReference type="RefSeq" id="XP_005651132.1">
    <property type="nucleotide sequence ID" value="XM_005651075.1"/>
</dbReference>
<dbReference type="Proteomes" id="UP000007264">
    <property type="component" value="Unassembled WGS sequence"/>
</dbReference>
<comment type="similarity">
    <text evidence="2 3">Belongs to the peptidase M14 family.</text>
</comment>
<sequence length="444" mass="47289">MAAPEPPSQVRYENLPDPETDASLPVVTITDFASGEAGKEVILLVAGEHARELITSEIVFWLGKLLSGKDDELADWTAIQTATAQAWKRGWAKGTLKEWAEELLGKVIFKIIPIENIQGRKAVEGGDLCLRKTTAGVDLNRNWEYAWIKGEEGSDEYGGPKPFSEPEARIVKLIAESTRPQAFVNLHSGEYAVYVPWDSKKGLAPDLPTDINDVLENLDAYCQCMHGAAGDVAGYLAFGSSMDYMYEKLHVKYPLTVEVYGPDGLGKTAMGGHPRRKLQAAGNSTAAKLLGAAADGKDSNAGDAGSRAMLPGKLAGGHRNESALVERRRAQESGSAGVTLATNQQQQAFRVHAGMQGQQGTSSEAAAAAGADGADAASLGRCLRDYNPMETEEYEKVVATWLASLLVLADHLAQHPAATSAAADAEQGQLPLPPTPPSKQELAA</sequence>
<dbReference type="InterPro" id="IPR000834">
    <property type="entry name" value="Peptidase_M14"/>
</dbReference>
<feature type="active site" description="Proton donor/acceptor" evidence="3">
    <location>
        <position position="258"/>
    </location>
</feature>
<dbReference type="AlphaFoldDB" id="I0Z7G9"/>
<dbReference type="PANTHER" id="PTHR11705:SF119">
    <property type="entry name" value="OS02G0119300 PROTEIN"/>
    <property type="match status" value="1"/>
</dbReference>
<dbReference type="PANTHER" id="PTHR11705">
    <property type="entry name" value="PROTEASE FAMILY M14 CARBOXYPEPTIDASE A,B"/>
    <property type="match status" value="1"/>
</dbReference>
<dbReference type="SMART" id="SM00631">
    <property type="entry name" value="Zn_pept"/>
    <property type="match status" value="1"/>
</dbReference>
<dbReference type="Pfam" id="PF00246">
    <property type="entry name" value="Peptidase_M14"/>
    <property type="match status" value="1"/>
</dbReference>
<dbReference type="PROSITE" id="PS52035">
    <property type="entry name" value="PEPTIDASE_M14"/>
    <property type="match status" value="1"/>
</dbReference>
<dbReference type="GO" id="GO:0004181">
    <property type="term" value="F:metallocarboxypeptidase activity"/>
    <property type="evidence" value="ECO:0007669"/>
    <property type="project" value="InterPro"/>
</dbReference>
<dbReference type="STRING" id="574566.I0Z7G9"/>
<feature type="domain" description="Peptidase M14" evidence="5">
    <location>
        <begin position="1"/>
        <end position="296"/>
    </location>
</feature>
<dbReference type="GO" id="GO:0008270">
    <property type="term" value="F:zinc ion binding"/>
    <property type="evidence" value="ECO:0007669"/>
    <property type="project" value="InterPro"/>
</dbReference>
<evidence type="ECO:0000259" key="5">
    <source>
        <dbReference type="PROSITE" id="PS52035"/>
    </source>
</evidence>
<dbReference type="OrthoDB" id="3626597at2759"/>
<accession>I0Z7G9</accession>
<evidence type="ECO:0000313" key="6">
    <source>
        <dbReference type="EMBL" id="EIE26588.1"/>
    </source>
</evidence>
<dbReference type="GO" id="GO:0006508">
    <property type="term" value="P:proteolysis"/>
    <property type="evidence" value="ECO:0007669"/>
    <property type="project" value="InterPro"/>
</dbReference>
<evidence type="ECO:0000256" key="1">
    <source>
        <dbReference type="ARBA" id="ARBA00001947"/>
    </source>
</evidence>
<comment type="cofactor">
    <cofactor evidence="1">
        <name>Zn(2+)</name>
        <dbReference type="ChEBI" id="CHEBI:29105"/>
    </cofactor>
</comment>
<keyword evidence="7" id="KW-1185">Reference proteome</keyword>
<dbReference type="SUPFAM" id="SSF53187">
    <property type="entry name" value="Zn-dependent exopeptidases"/>
    <property type="match status" value="1"/>
</dbReference>
<dbReference type="Gene3D" id="3.40.630.10">
    <property type="entry name" value="Zn peptidases"/>
    <property type="match status" value="1"/>
</dbReference>
<feature type="region of interest" description="Disordered" evidence="4">
    <location>
        <begin position="419"/>
        <end position="444"/>
    </location>
</feature>
<protein>
    <submittedName>
        <fullName evidence="6">Zn-dependent exopeptidase</fullName>
    </submittedName>
</protein>
<dbReference type="InterPro" id="IPR034269">
    <property type="entry name" value="At5g42320_M14_CPD"/>
</dbReference>
<dbReference type="CDD" id="cd06227">
    <property type="entry name" value="M14-CPA-like"/>
    <property type="match status" value="1"/>
</dbReference>
<name>I0Z7G9_COCSC</name>